<dbReference type="AlphaFoldDB" id="A0A1C3K4S6"/>
<dbReference type="STRING" id="1851544.ODI_04178"/>
<sequence length="385" mass="41167">MAPQAVLAQAPSPTPALPGLRLLGSATLPAGLMVDGTRVGGLSGLDYDPATRKWLLVSDDRSQHAPARVYTATLDLDADGLHGVTFTGMRVLRQADGTPYPDPWRYLWAGGDVPDWEAVRWDPLAPGFWLAGEGDRALGLPPGIVRMSPAGQLQAQLPTLPGFGVHRLRIQGPRRNLAFEGLTFTPDGQSLWVGMEGPLAQDGPAPTPDEGGWARFTRIDREGGMLAQVAYPVDPIPARPAHGRHADNGVSEILALDATRLLVLERAAVQPADGPMRNFLRLYLADLSTGSDVRGQERLRPGAFTPVTKQLVLDLTTLDTRLDNLEGMAWGPRLPNGNATLVMVSDDNFNASQVTLFLAFEVREESRNEPGRSGAGSAGPPASPP</sequence>
<keyword evidence="5" id="KW-1185">Reference proteome</keyword>
<dbReference type="EMBL" id="FLRC01000033">
    <property type="protein sequence ID" value="SBT26405.1"/>
    <property type="molecule type" value="Genomic_DNA"/>
</dbReference>
<evidence type="ECO:0000313" key="3">
    <source>
        <dbReference type="EMBL" id="SBT26405.1"/>
    </source>
</evidence>
<feature type="domain" description="Phytase-like" evidence="2">
    <location>
        <begin position="37"/>
        <end position="349"/>
    </location>
</feature>
<dbReference type="EMBL" id="LT907988">
    <property type="protein sequence ID" value="SOE46623.1"/>
    <property type="molecule type" value="Genomic_DNA"/>
</dbReference>
<dbReference type="Proteomes" id="UP000078558">
    <property type="component" value="Chromosome I"/>
</dbReference>
<evidence type="ECO:0000256" key="1">
    <source>
        <dbReference type="SAM" id="MobiDB-lite"/>
    </source>
</evidence>
<proteinExistence type="predicted"/>
<dbReference type="InterPro" id="IPR027372">
    <property type="entry name" value="Phytase-like_dom"/>
</dbReference>
<accession>A0A1C3K4S6</accession>
<gene>
    <name evidence="3" type="ORF">ODI_04178</name>
    <name evidence="4" type="ORF">ODI_R0380</name>
</gene>
<dbReference type="PANTHER" id="PTHR37957:SF1">
    <property type="entry name" value="PHYTASE-LIKE DOMAIN-CONTAINING PROTEIN"/>
    <property type="match status" value="1"/>
</dbReference>
<dbReference type="Pfam" id="PF13449">
    <property type="entry name" value="Phytase-like"/>
    <property type="match status" value="1"/>
</dbReference>
<reference evidence="4 5" key="2">
    <citation type="submission" date="2017-08" db="EMBL/GenBank/DDBJ databases">
        <authorList>
            <person name="de Groot N.N."/>
        </authorList>
    </citation>
    <scope>NUCLEOTIDE SEQUENCE [LARGE SCALE GENOMIC DNA]</scope>
    <source>
        <strain evidence="4">Orrdi1</strain>
    </source>
</reference>
<dbReference type="PANTHER" id="PTHR37957">
    <property type="entry name" value="BLR7070 PROTEIN"/>
    <property type="match status" value="1"/>
</dbReference>
<evidence type="ECO:0000313" key="5">
    <source>
        <dbReference type="Proteomes" id="UP000078558"/>
    </source>
</evidence>
<protein>
    <recommendedName>
        <fullName evidence="2">Phytase-like domain-containing protein</fullName>
    </recommendedName>
</protein>
<reference evidence="3 5" key="1">
    <citation type="submission" date="2016-06" db="EMBL/GenBank/DDBJ databases">
        <authorList>
            <person name="Kjaerup R.B."/>
            <person name="Dalgaard T.S."/>
            <person name="Juul-Madsen H.R."/>
        </authorList>
    </citation>
    <scope>NUCLEOTIDE SEQUENCE [LARGE SCALE GENOMIC DNA]</scope>
    <source>
        <strain evidence="3">Orrdi1</strain>
    </source>
</reference>
<organism evidence="3 5">
    <name type="scientific">Orrella dioscoreae</name>
    <dbReference type="NCBI Taxonomy" id="1851544"/>
    <lineage>
        <taxon>Bacteria</taxon>
        <taxon>Pseudomonadati</taxon>
        <taxon>Pseudomonadota</taxon>
        <taxon>Betaproteobacteria</taxon>
        <taxon>Burkholderiales</taxon>
        <taxon>Alcaligenaceae</taxon>
        <taxon>Orrella</taxon>
    </lineage>
</organism>
<feature type="region of interest" description="Disordered" evidence="1">
    <location>
        <begin position="365"/>
        <end position="385"/>
    </location>
</feature>
<dbReference type="KEGG" id="odi:ODI_R0380"/>
<evidence type="ECO:0000259" key="2">
    <source>
        <dbReference type="Pfam" id="PF13449"/>
    </source>
</evidence>
<name>A0A1C3K4S6_9BURK</name>
<dbReference type="SUPFAM" id="SSF75011">
    <property type="entry name" value="3-carboxy-cis,cis-mucoante lactonizing enzyme"/>
    <property type="match status" value="1"/>
</dbReference>
<evidence type="ECO:0000313" key="4">
    <source>
        <dbReference type="EMBL" id="SOE46623.1"/>
    </source>
</evidence>